<evidence type="ECO:0000256" key="2">
    <source>
        <dbReference type="ARBA" id="ARBA00022737"/>
    </source>
</evidence>
<dbReference type="Gene3D" id="1.50.10.20">
    <property type="match status" value="2"/>
</dbReference>
<keyword evidence="2" id="KW-0677">Repeat</keyword>
<organism evidence="5 6">
    <name type="scientific">Phtheirospermum japonicum</name>
    <dbReference type="NCBI Taxonomy" id="374723"/>
    <lineage>
        <taxon>Eukaryota</taxon>
        <taxon>Viridiplantae</taxon>
        <taxon>Streptophyta</taxon>
        <taxon>Embryophyta</taxon>
        <taxon>Tracheophyta</taxon>
        <taxon>Spermatophyta</taxon>
        <taxon>Magnoliopsida</taxon>
        <taxon>eudicotyledons</taxon>
        <taxon>Gunneridae</taxon>
        <taxon>Pentapetalae</taxon>
        <taxon>asterids</taxon>
        <taxon>lamiids</taxon>
        <taxon>Lamiales</taxon>
        <taxon>Orobanchaceae</taxon>
        <taxon>Orobanchaceae incertae sedis</taxon>
        <taxon>Phtheirospermum</taxon>
    </lineage>
</organism>
<feature type="domain" description="Squalene cyclase C-terminal" evidence="4">
    <location>
        <begin position="169"/>
        <end position="338"/>
    </location>
</feature>
<dbReference type="AlphaFoldDB" id="A0A830CDJ7"/>
<reference evidence="5" key="1">
    <citation type="submission" date="2020-07" db="EMBL/GenBank/DDBJ databases">
        <title>Ethylene signaling mediates host invasion by parasitic plants.</title>
        <authorList>
            <person name="Yoshida S."/>
        </authorList>
    </citation>
    <scope>NUCLEOTIDE SEQUENCE</scope>
    <source>
        <strain evidence="5">Okayama</strain>
    </source>
</reference>
<dbReference type="InterPro" id="IPR032696">
    <property type="entry name" value="SQ_cyclase_C"/>
</dbReference>
<evidence type="ECO:0000259" key="4">
    <source>
        <dbReference type="Pfam" id="PF13243"/>
    </source>
</evidence>
<dbReference type="Pfam" id="PF13243">
    <property type="entry name" value="SQHop_cyclase_C"/>
    <property type="match status" value="1"/>
</dbReference>
<gene>
    <name evidence="5" type="ORF">PHJA_001655200</name>
</gene>
<sequence length="348" mass="39852">MQEDVYYPHPLIQDMIWDSCYLVIEPLLTRWPLNKLREKALRVTMKHIHYEDENSRYITTGCVVKVLSMLACWVEDPNGDYFKKHLARIPDILWVAEDGMKVQTFGSQQWDTSFAIQALLASNLTDEIGDTLKKGHDFTKNSQVKEDPSSDFRMIQALVLFNKLYPNHRNREIKTCIKKAVEYVEAEQRPDGSWYGKWGVCFTYAAWWALGGLAAAGKSYDDCGAVRRGVDFLLKSQTGDGGWGESYLSCPKKEFMPLEENRSNLVQTAWAMMGLIHSGQGDRDPTPLHRAAKLLINSQLENGDFPQQEITGVFKENCMLHFAAYRNTFPMWALADYRTRVLLLSTSI</sequence>
<keyword evidence="3" id="KW-0413">Isomerase</keyword>
<dbReference type="EMBL" id="BMAC01000375">
    <property type="protein sequence ID" value="GFP95108.1"/>
    <property type="molecule type" value="Genomic_DNA"/>
</dbReference>
<evidence type="ECO:0000313" key="6">
    <source>
        <dbReference type="Proteomes" id="UP000653305"/>
    </source>
</evidence>
<proteinExistence type="inferred from homology"/>
<dbReference type="PROSITE" id="PS01074">
    <property type="entry name" value="TERPENE_SYNTHASES"/>
    <property type="match status" value="1"/>
</dbReference>
<dbReference type="InterPro" id="IPR018333">
    <property type="entry name" value="Squalene_cyclase"/>
</dbReference>
<evidence type="ECO:0000256" key="3">
    <source>
        <dbReference type="ARBA" id="ARBA00023235"/>
    </source>
</evidence>
<dbReference type="InterPro" id="IPR002365">
    <property type="entry name" value="Terpene_synthase_CS"/>
</dbReference>
<accession>A0A830CDJ7</accession>
<name>A0A830CDJ7_9LAMI</name>
<evidence type="ECO:0000313" key="5">
    <source>
        <dbReference type="EMBL" id="GFP95108.1"/>
    </source>
</evidence>
<evidence type="ECO:0000256" key="1">
    <source>
        <dbReference type="ARBA" id="ARBA00009755"/>
    </source>
</evidence>
<dbReference type="SUPFAM" id="SSF48239">
    <property type="entry name" value="Terpenoid cyclases/Protein prenyltransferases"/>
    <property type="match status" value="1"/>
</dbReference>
<dbReference type="Proteomes" id="UP000653305">
    <property type="component" value="Unassembled WGS sequence"/>
</dbReference>
<dbReference type="InterPro" id="IPR008930">
    <property type="entry name" value="Terpenoid_cyclase/PrenylTrfase"/>
</dbReference>
<comment type="caution">
    <text evidence="5">The sequence shown here is derived from an EMBL/GenBank/DDBJ whole genome shotgun (WGS) entry which is preliminary data.</text>
</comment>
<dbReference type="GO" id="GO:0005811">
    <property type="term" value="C:lipid droplet"/>
    <property type="evidence" value="ECO:0007669"/>
    <property type="project" value="InterPro"/>
</dbReference>
<protein>
    <submittedName>
        <fullName evidence="5">Camelliol c synthase</fullName>
    </submittedName>
</protein>
<dbReference type="PANTHER" id="PTHR11764">
    <property type="entry name" value="TERPENE CYCLASE/MUTASE FAMILY MEMBER"/>
    <property type="match status" value="1"/>
</dbReference>
<dbReference type="PANTHER" id="PTHR11764:SF58">
    <property type="entry name" value="BETA-AMYRIN SYNTHASE-RELATED"/>
    <property type="match status" value="1"/>
</dbReference>
<dbReference type="GO" id="GO:0042300">
    <property type="term" value="F:beta-amyrin synthase activity"/>
    <property type="evidence" value="ECO:0007669"/>
    <property type="project" value="TreeGrafter"/>
</dbReference>
<dbReference type="OrthoDB" id="21502at2759"/>
<keyword evidence="6" id="KW-1185">Reference proteome</keyword>
<comment type="similarity">
    <text evidence="1">Belongs to the terpene cyclase/mutase family.</text>
</comment>
<dbReference type="GO" id="GO:0016104">
    <property type="term" value="P:triterpenoid biosynthetic process"/>
    <property type="evidence" value="ECO:0007669"/>
    <property type="project" value="InterPro"/>
</dbReference>